<reference evidence="2 3" key="1">
    <citation type="journal article" date="2013" name="Genome Announc.">
        <title>Draft Genome Sequence of Exiguobacterium pavilionensis Strain RW-2, with Wide Thermal, Salinity, and pH Tolerance, Isolated from Modern Freshwater Microbialites.</title>
        <authorList>
            <person name="White R.A.III."/>
            <person name="Grassa C.J."/>
            <person name="Suttle C.A."/>
        </authorList>
    </citation>
    <scope>NUCLEOTIDE SEQUENCE [LARGE SCALE GENOMIC DNA]</scope>
    <source>
        <strain evidence="2 3">RW-2</strain>
    </source>
</reference>
<dbReference type="Proteomes" id="UP000016464">
    <property type="component" value="Unassembled WGS sequence"/>
</dbReference>
<dbReference type="AlphaFoldDB" id="U1MZ27"/>
<keyword evidence="1" id="KW-0472">Membrane</keyword>
<dbReference type="PATRIC" id="fig|1345023.5.peg.2777"/>
<keyword evidence="1" id="KW-1133">Transmembrane helix</keyword>
<dbReference type="STRING" id="1385984.GCA_000702565_02924"/>
<comment type="caution">
    <text evidence="2">The sequence shown here is derived from an EMBL/GenBank/DDBJ whole genome shotgun (WGS) entry which is preliminary data.</text>
</comment>
<dbReference type="RefSeq" id="WP_021067931.1">
    <property type="nucleotide sequence ID" value="NZ_ATCL01000022.1"/>
</dbReference>
<feature type="transmembrane region" description="Helical" evidence="1">
    <location>
        <begin position="81"/>
        <end position="102"/>
    </location>
</feature>
<sequence length="103" mass="11288">MLSRNVYPQTRPGKWSVLLLLAVFVLLLVSALIVQSAQPFNFDTLFDNTWAAIVSMLAIAAALGAFVVGVYTILRNHERSVAVFFTVSLGGLVALFVLMQLFL</sequence>
<accession>U1MZ27</accession>
<dbReference type="EMBL" id="ATCL01000022">
    <property type="protein sequence ID" value="ERG65745.1"/>
    <property type="molecule type" value="Genomic_DNA"/>
</dbReference>
<keyword evidence="1" id="KW-0812">Transmembrane</keyword>
<evidence type="ECO:0000256" key="1">
    <source>
        <dbReference type="SAM" id="Phobius"/>
    </source>
</evidence>
<keyword evidence="3" id="KW-1185">Reference proteome</keyword>
<evidence type="ECO:0000313" key="2">
    <source>
        <dbReference type="EMBL" id="ERG65745.1"/>
    </source>
</evidence>
<proteinExistence type="predicted"/>
<organism evidence="2 3">
    <name type="scientific">Exiguobacterium chiriqhucha RW-2</name>
    <dbReference type="NCBI Taxonomy" id="1345023"/>
    <lineage>
        <taxon>Bacteria</taxon>
        <taxon>Bacillati</taxon>
        <taxon>Bacillota</taxon>
        <taxon>Bacilli</taxon>
        <taxon>Bacillales</taxon>
        <taxon>Bacillales Family XII. Incertae Sedis</taxon>
        <taxon>Exiguobacterium</taxon>
    </lineage>
</organism>
<protein>
    <submittedName>
        <fullName evidence="2">Uncharacterized protein</fullName>
    </submittedName>
</protein>
<dbReference type="OrthoDB" id="2357546at2"/>
<feature type="transmembrane region" description="Helical" evidence="1">
    <location>
        <begin position="52"/>
        <end position="74"/>
    </location>
</feature>
<evidence type="ECO:0000313" key="3">
    <source>
        <dbReference type="Proteomes" id="UP000016464"/>
    </source>
</evidence>
<gene>
    <name evidence="2" type="ORF">M467_00555</name>
</gene>
<name>U1MZ27_9BACL</name>